<evidence type="ECO:0000313" key="9">
    <source>
        <dbReference type="Proteomes" id="UP001501470"/>
    </source>
</evidence>
<dbReference type="InterPro" id="IPR020846">
    <property type="entry name" value="MFS_dom"/>
</dbReference>
<dbReference type="SUPFAM" id="SSF103473">
    <property type="entry name" value="MFS general substrate transporter"/>
    <property type="match status" value="1"/>
</dbReference>
<dbReference type="PRINTS" id="PR01036">
    <property type="entry name" value="TCRTETB"/>
</dbReference>
<feature type="domain" description="Major facilitator superfamily (MFS) profile" evidence="7">
    <location>
        <begin position="18"/>
        <end position="461"/>
    </location>
</feature>
<dbReference type="PROSITE" id="PS50850">
    <property type="entry name" value="MFS"/>
    <property type="match status" value="1"/>
</dbReference>
<name>A0ABN2D857_9ACTN</name>
<feature type="transmembrane region" description="Helical" evidence="6">
    <location>
        <begin position="85"/>
        <end position="103"/>
    </location>
</feature>
<feature type="transmembrane region" description="Helical" evidence="6">
    <location>
        <begin position="237"/>
        <end position="255"/>
    </location>
</feature>
<feature type="transmembrane region" description="Helical" evidence="6">
    <location>
        <begin position="212"/>
        <end position="231"/>
    </location>
</feature>
<feature type="transmembrane region" description="Helical" evidence="6">
    <location>
        <begin position="404"/>
        <end position="428"/>
    </location>
</feature>
<keyword evidence="3 6" id="KW-1133">Transmembrane helix</keyword>
<protein>
    <submittedName>
        <fullName evidence="8">MFS transporter</fullName>
    </submittedName>
</protein>
<dbReference type="EMBL" id="BAAAQD010000045">
    <property type="protein sequence ID" value="GAA1571034.1"/>
    <property type="molecule type" value="Genomic_DNA"/>
</dbReference>
<dbReference type="InterPro" id="IPR011701">
    <property type="entry name" value="MFS"/>
</dbReference>
<evidence type="ECO:0000313" key="8">
    <source>
        <dbReference type="EMBL" id="GAA1571034.1"/>
    </source>
</evidence>
<dbReference type="CDD" id="cd17321">
    <property type="entry name" value="MFS_MMR_MDR_like"/>
    <property type="match status" value="1"/>
</dbReference>
<feature type="transmembrane region" description="Helical" evidence="6">
    <location>
        <begin position="338"/>
        <end position="356"/>
    </location>
</feature>
<evidence type="ECO:0000256" key="4">
    <source>
        <dbReference type="ARBA" id="ARBA00023136"/>
    </source>
</evidence>
<feature type="transmembrane region" description="Helical" evidence="6">
    <location>
        <begin position="308"/>
        <end position="326"/>
    </location>
</feature>
<accession>A0ABN2D857</accession>
<evidence type="ECO:0000259" key="7">
    <source>
        <dbReference type="PROSITE" id="PS50850"/>
    </source>
</evidence>
<dbReference type="Gene3D" id="1.20.1250.20">
    <property type="entry name" value="MFS general substrate transporter like domains"/>
    <property type="match status" value="1"/>
</dbReference>
<keyword evidence="9" id="KW-1185">Reference proteome</keyword>
<feature type="region of interest" description="Disordered" evidence="5">
    <location>
        <begin position="458"/>
        <end position="488"/>
    </location>
</feature>
<dbReference type="Pfam" id="PF07690">
    <property type="entry name" value="MFS_1"/>
    <property type="match status" value="1"/>
</dbReference>
<evidence type="ECO:0000256" key="1">
    <source>
        <dbReference type="ARBA" id="ARBA00004651"/>
    </source>
</evidence>
<feature type="transmembrane region" description="Helical" evidence="6">
    <location>
        <begin position="109"/>
        <end position="130"/>
    </location>
</feature>
<comment type="subcellular location">
    <subcellularLocation>
        <location evidence="1">Cell membrane</location>
        <topology evidence="1">Multi-pass membrane protein</topology>
    </subcellularLocation>
</comment>
<dbReference type="InterPro" id="IPR036259">
    <property type="entry name" value="MFS_trans_sf"/>
</dbReference>
<evidence type="ECO:0000256" key="2">
    <source>
        <dbReference type="ARBA" id="ARBA00022692"/>
    </source>
</evidence>
<feature type="transmembrane region" description="Helical" evidence="6">
    <location>
        <begin position="17"/>
        <end position="40"/>
    </location>
</feature>
<sequence length="488" mass="49645">MTVLTDSPPATARTGGVLLATILGGQFMAVLDVSIVNVAVPSIRTDLGASGAGLQLVVAGYAIAYAVLLVTGARLGGRHGHGRTFRAGLAGFTAASLLCGLAPSTGTLIACRLLQGLAAALMVPQVFSIIQRTFAGPARTRALGLYGAVLAGAAVVGQSAGGFLTGADLFGTAWRPVFLVNVPIGVTLLLLGRRHLPTDPGTDTRRLDPLGVLALAAAVFTLVLPLVLGHGSGWPPWTWASLALSAALFAAFALVQRRSPAPLISGVVLRSPGLVPAALAILAVMASYAGFLFTLGLHTQSDLGYGPAKAGLVLVPAALAFGLSSLNWRRLPASWHRPAITVALVVVTVTYAWMAWTIRDGRPLGVAYLSVSALYGLCLGAAFSPLIGVALTHVPPALAGDASGVVATVTQLAAVLGVATFGSVYLSLVPSPSAAATTDLTLAVATLVATAASLLIPRPSSPDRPGDGRRVRRAGGSTAGWRRRCSPR</sequence>
<evidence type="ECO:0000256" key="5">
    <source>
        <dbReference type="SAM" id="MobiDB-lite"/>
    </source>
</evidence>
<feature type="transmembrane region" description="Helical" evidence="6">
    <location>
        <begin position="434"/>
        <end position="456"/>
    </location>
</feature>
<feature type="transmembrane region" description="Helical" evidence="6">
    <location>
        <begin position="173"/>
        <end position="191"/>
    </location>
</feature>
<reference evidence="8 9" key="1">
    <citation type="journal article" date="2019" name="Int. J. Syst. Evol. Microbiol.">
        <title>The Global Catalogue of Microorganisms (GCM) 10K type strain sequencing project: providing services to taxonomists for standard genome sequencing and annotation.</title>
        <authorList>
            <consortium name="The Broad Institute Genomics Platform"/>
            <consortium name="The Broad Institute Genome Sequencing Center for Infectious Disease"/>
            <person name="Wu L."/>
            <person name="Ma J."/>
        </authorList>
    </citation>
    <scope>NUCLEOTIDE SEQUENCE [LARGE SCALE GENOMIC DNA]</scope>
    <source>
        <strain evidence="8 9">JCM 15933</strain>
    </source>
</reference>
<dbReference type="Gene3D" id="1.20.1720.10">
    <property type="entry name" value="Multidrug resistance protein D"/>
    <property type="match status" value="1"/>
</dbReference>
<feature type="transmembrane region" description="Helical" evidence="6">
    <location>
        <begin position="52"/>
        <end position="73"/>
    </location>
</feature>
<keyword evidence="4 6" id="KW-0472">Membrane</keyword>
<feature type="transmembrane region" description="Helical" evidence="6">
    <location>
        <begin position="267"/>
        <end position="288"/>
    </location>
</feature>
<proteinExistence type="predicted"/>
<feature type="transmembrane region" description="Helical" evidence="6">
    <location>
        <begin position="368"/>
        <end position="392"/>
    </location>
</feature>
<gene>
    <name evidence="8" type="ORF">GCM10009827_111160</name>
</gene>
<dbReference type="PANTHER" id="PTHR42718">
    <property type="entry name" value="MAJOR FACILITATOR SUPERFAMILY MULTIDRUG TRANSPORTER MFSC"/>
    <property type="match status" value="1"/>
</dbReference>
<evidence type="ECO:0000256" key="3">
    <source>
        <dbReference type="ARBA" id="ARBA00022989"/>
    </source>
</evidence>
<dbReference type="RefSeq" id="WP_344514304.1">
    <property type="nucleotide sequence ID" value="NZ_BAAAQD010000045.1"/>
</dbReference>
<feature type="transmembrane region" description="Helical" evidence="6">
    <location>
        <begin position="142"/>
        <end position="161"/>
    </location>
</feature>
<organism evidence="8 9">
    <name type="scientific">Dactylosporangium maewongense</name>
    <dbReference type="NCBI Taxonomy" id="634393"/>
    <lineage>
        <taxon>Bacteria</taxon>
        <taxon>Bacillati</taxon>
        <taxon>Actinomycetota</taxon>
        <taxon>Actinomycetes</taxon>
        <taxon>Micromonosporales</taxon>
        <taxon>Micromonosporaceae</taxon>
        <taxon>Dactylosporangium</taxon>
    </lineage>
</organism>
<dbReference type="Proteomes" id="UP001501470">
    <property type="component" value="Unassembled WGS sequence"/>
</dbReference>
<comment type="caution">
    <text evidence="8">The sequence shown here is derived from an EMBL/GenBank/DDBJ whole genome shotgun (WGS) entry which is preliminary data.</text>
</comment>
<dbReference type="PANTHER" id="PTHR42718:SF39">
    <property type="entry name" value="ACTINORHODIN TRANSPORTER-RELATED"/>
    <property type="match status" value="1"/>
</dbReference>
<evidence type="ECO:0000256" key="6">
    <source>
        <dbReference type="SAM" id="Phobius"/>
    </source>
</evidence>
<keyword evidence="2 6" id="KW-0812">Transmembrane</keyword>